<feature type="transmembrane region" description="Helical" evidence="1">
    <location>
        <begin position="41"/>
        <end position="59"/>
    </location>
</feature>
<keyword evidence="1" id="KW-1133">Transmembrane helix</keyword>
<proteinExistence type="predicted"/>
<evidence type="ECO:0000313" key="3">
    <source>
        <dbReference type="Proteomes" id="UP000007523"/>
    </source>
</evidence>
<dbReference type="Proteomes" id="UP000007523">
    <property type="component" value="Chromosome"/>
</dbReference>
<keyword evidence="1" id="KW-0812">Transmembrane</keyword>
<feature type="transmembrane region" description="Helical" evidence="1">
    <location>
        <begin position="7"/>
        <end position="29"/>
    </location>
</feature>
<keyword evidence="1" id="KW-0472">Membrane</keyword>
<accession>H6NH99</accession>
<protein>
    <recommendedName>
        <fullName evidence="4">Branched-chain amino acid transport</fullName>
    </recommendedName>
</protein>
<dbReference type="KEGG" id="pmq:PM3016_2206"/>
<keyword evidence="3" id="KW-1185">Reference proteome</keyword>
<evidence type="ECO:0000313" key="2">
    <source>
        <dbReference type="EMBL" id="AFC29094.1"/>
    </source>
</evidence>
<dbReference type="EMBL" id="CP003235">
    <property type="protein sequence ID" value="AFC29094.1"/>
    <property type="molecule type" value="Genomic_DNA"/>
</dbReference>
<feature type="transmembrane region" description="Helical" evidence="1">
    <location>
        <begin position="89"/>
        <end position="111"/>
    </location>
</feature>
<dbReference type="HOGENOM" id="CLU_157896_0_1_9"/>
<dbReference type="STRING" id="1116391.PM3016_2206"/>
<dbReference type="AlphaFoldDB" id="H6NH99"/>
<dbReference type="InterPro" id="IPR008407">
    <property type="entry name" value="Brnchd-chn_aa_trnsp_AzlD"/>
</dbReference>
<evidence type="ECO:0000256" key="1">
    <source>
        <dbReference type="SAM" id="Phobius"/>
    </source>
</evidence>
<name>H6NH99_9BACL</name>
<organism evidence="2 3">
    <name type="scientific">Paenibacillus mucilaginosus 3016</name>
    <dbReference type="NCBI Taxonomy" id="1116391"/>
    <lineage>
        <taxon>Bacteria</taxon>
        <taxon>Bacillati</taxon>
        <taxon>Bacillota</taxon>
        <taxon>Bacilli</taxon>
        <taxon>Bacillales</taxon>
        <taxon>Paenibacillaceae</taxon>
        <taxon>Paenibacillus</taxon>
    </lineage>
</organism>
<dbReference type="Pfam" id="PF05437">
    <property type="entry name" value="AzlD"/>
    <property type="match status" value="1"/>
</dbReference>
<gene>
    <name evidence="2" type="ORF">PM3016_2206</name>
</gene>
<sequence length="115" mass="12630">MEVSRDLLLIVIGGAIVTVIPRVVPIMVLSKMKLSENVQNWLHVVPIAILSALVGQALFMDENKVNITLNEEGLAAVVSMLAAVKTRSLLWTVFAGVLTFVITRRLFALLFNASW</sequence>
<evidence type="ECO:0008006" key="4">
    <source>
        <dbReference type="Google" id="ProtNLM"/>
    </source>
</evidence>
<dbReference type="RefSeq" id="WP_014369496.1">
    <property type="nucleotide sequence ID" value="NC_016935.1"/>
</dbReference>
<reference evidence="2 3" key="1">
    <citation type="journal article" date="2012" name="J. Bacteriol.">
        <title>Complete Genome Sequence of Paenibacillus mucilaginosus 3016, a Bacterium Functional as Microbial Fertilizer.</title>
        <authorList>
            <person name="Ma M."/>
            <person name="Wang Z."/>
            <person name="Li L."/>
            <person name="Jiang X."/>
            <person name="Guan D."/>
            <person name="Cao F."/>
            <person name="Chen H."/>
            <person name="Wang X."/>
            <person name="Shen D."/>
            <person name="Du B."/>
            <person name="Li J."/>
        </authorList>
    </citation>
    <scope>NUCLEOTIDE SEQUENCE [LARGE SCALE GENOMIC DNA]</scope>
    <source>
        <strain evidence="2 3">3016</strain>
    </source>
</reference>